<reference evidence="9 10" key="2">
    <citation type="submission" date="2024-05" db="EMBL/GenBank/DDBJ databases">
        <authorList>
            <person name="Chen Y."/>
            <person name="Shah S."/>
            <person name="Dougan E. K."/>
            <person name="Thang M."/>
            <person name="Chan C."/>
        </authorList>
    </citation>
    <scope>NUCLEOTIDE SEQUENCE [LARGE SCALE GENOMIC DNA]</scope>
</reference>
<dbReference type="GO" id="GO:0001518">
    <property type="term" value="C:voltage-gated sodium channel complex"/>
    <property type="evidence" value="ECO:0007669"/>
    <property type="project" value="TreeGrafter"/>
</dbReference>
<dbReference type="PANTHER" id="PTHR10037">
    <property type="entry name" value="VOLTAGE-GATED CATION CHANNEL CALCIUM AND SODIUM"/>
    <property type="match status" value="1"/>
</dbReference>
<dbReference type="EMBL" id="CAMXCT030002961">
    <property type="protein sequence ID" value="CAL4788873.1"/>
    <property type="molecule type" value="Genomic_DNA"/>
</dbReference>
<evidence type="ECO:0000313" key="9">
    <source>
        <dbReference type="EMBL" id="CAL4788873.1"/>
    </source>
</evidence>
<dbReference type="OrthoDB" id="483380at2759"/>
<evidence type="ECO:0000256" key="1">
    <source>
        <dbReference type="ARBA" id="ARBA00004141"/>
    </source>
</evidence>
<dbReference type="InterPro" id="IPR005821">
    <property type="entry name" value="Ion_trans_dom"/>
</dbReference>
<evidence type="ECO:0000256" key="6">
    <source>
        <dbReference type="SAM" id="Phobius"/>
    </source>
</evidence>
<evidence type="ECO:0000313" key="10">
    <source>
        <dbReference type="Proteomes" id="UP001152797"/>
    </source>
</evidence>
<dbReference type="AlphaFoldDB" id="A0A9P1D410"/>
<keyword evidence="3 6" id="KW-1133">Transmembrane helix</keyword>
<keyword evidence="10" id="KW-1185">Reference proteome</keyword>
<evidence type="ECO:0000256" key="5">
    <source>
        <dbReference type="SAM" id="MobiDB-lite"/>
    </source>
</evidence>
<name>A0A9P1D410_9DINO</name>
<dbReference type="EMBL" id="CAMXCT020002961">
    <property type="protein sequence ID" value="CAL1154936.1"/>
    <property type="molecule type" value="Genomic_DNA"/>
</dbReference>
<dbReference type="Proteomes" id="UP001152797">
    <property type="component" value="Unassembled WGS sequence"/>
</dbReference>
<gene>
    <name evidence="8" type="ORF">C1SCF055_LOCUS27600</name>
</gene>
<feature type="transmembrane region" description="Helical" evidence="6">
    <location>
        <begin position="313"/>
        <end position="334"/>
    </location>
</feature>
<dbReference type="SUPFAM" id="SSF81324">
    <property type="entry name" value="Voltage-gated potassium channels"/>
    <property type="match status" value="1"/>
</dbReference>
<feature type="domain" description="Ion transport" evidence="7">
    <location>
        <begin position="225"/>
        <end position="468"/>
    </location>
</feature>
<dbReference type="EMBL" id="CAMXCT010002961">
    <property type="protein sequence ID" value="CAI4001561.1"/>
    <property type="molecule type" value="Genomic_DNA"/>
</dbReference>
<sequence length="470" mass="51940">MTVMTSTNPSNPNAAEPLKAPAMSLMSLLGGPDDFPLAKEYALDPAKRGRPHCSRTPIWTEDSARWLAAELRAERQAMQAMLLARHEALLKTLVTNQDPPTILEAPKCGSPFQASRRPGFTGSSGSTAQLPAIQNPGNPGSPSKAEATGQTEVREKKGLPMTSPKVTKPQIATTAHSDSSLGETAAIPKPKRGSTKRSLVYGDRHPDQGLWHVDCSSMKNFVRGPFFETSFAILIMINTIFMALEYQFNGLLVGLEIEYPNLSTVTSKHWPWAKDTFEGAEWFFGLAFSGELLLKLGGLRCGFFKDPWNYLDVLIVMFWIIDVLPLDPMLIRILRLAKLLRLVKLAKSIKSFDSLYLLTASIASSASALVWSGVLICIVQLSVALVLSTFLLPYCTDLSIPEGDRFEVYRYFGTFSRSMLSMFELTLGNWVPISRILSEKVSEWYTIFTLAFQVILGFAVIKVITGVFLT</sequence>
<evidence type="ECO:0000256" key="2">
    <source>
        <dbReference type="ARBA" id="ARBA00022692"/>
    </source>
</evidence>
<evidence type="ECO:0000259" key="7">
    <source>
        <dbReference type="Pfam" id="PF00520"/>
    </source>
</evidence>
<reference evidence="8" key="1">
    <citation type="submission" date="2022-10" db="EMBL/GenBank/DDBJ databases">
        <authorList>
            <person name="Chen Y."/>
            <person name="Dougan E. K."/>
            <person name="Chan C."/>
            <person name="Rhodes N."/>
            <person name="Thang M."/>
        </authorList>
    </citation>
    <scope>NUCLEOTIDE SEQUENCE</scope>
</reference>
<evidence type="ECO:0000256" key="3">
    <source>
        <dbReference type="ARBA" id="ARBA00022989"/>
    </source>
</evidence>
<feature type="transmembrane region" description="Helical" evidence="6">
    <location>
        <begin position="226"/>
        <end position="244"/>
    </location>
</feature>
<organism evidence="8">
    <name type="scientific">Cladocopium goreaui</name>
    <dbReference type="NCBI Taxonomy" id="2562237"/>
    <lineage>
        <taxon>Eukaryota</taxon>
        <taxon>Sar</taxon>
        <taxon>Alveolata</taxon>
        <taxon>Dinophyceae</taxon>
        <taxon>Suessiales</taxon>
        <taxon>Symbiodiniaceae</taxon>
        <taxon>Cladocopium</taxon>
    </lineage>
</organism>
<dbReference type="InterPro" id="IPR027359">
    <property type="entry name" value="Volt_channel_dom_sf"/>
</dbReference>
<dbReference type="Gene3D" id="1.10.287.70">
    <property type="match status" value="1"/>
</dbReference>
<dbReference type="GO" id="GO:0005248">
    <property type="term" value="F:voltage-gated sodium channel activity"/>
    <property type="evidence" value="ECO:0007669"/>
    <property type="project" value="TreeGrafter"/>
</dbReference>
<dbReference type="PANTHER" id="PTHR10037:SF62">
    <property type="entry name" value="SODIUM CHANNEL PROTEIN 60E"/>
    <property type="match status" value="1"/>
</dbReference>
<dbReference type="Pfam" id="PF00520">
    <property type="entry name" value="Ion_trans"/>
    <property type="match status" value="1"/>
</dbReference>
<feature type="transmembrane region" description="Helical" evidence="6">
    <location>
        <begin position="355"/>
        <end position="388"/>
    </location>
</feature>
<feature type="region of interest" description="Disordered" evidence="5">
    <location>
        <begin position="105"/>
        <end position="197"/>
    </location>
</feature>
<keyword evidence="4 6" id="KW-0472">Membrane</keyword>
<evidence type="ECO:0000256" key="4">
    <source>
        <dbReference type="ARBA" id="ARBA00023136"/>
    </source>
</evidence>
<evidence type="ECO:0000313" key="8">
    <source>
        <dbReference type="EMBL" id="CAI4001561.1"/>
    </source>
</evidence>
<feature type="compositionally biased region" description="Polar residues" evidence="5">
    <location>
        <begin position="170"/>
        <end position="182"/>
    </location>
</feature>
<proteinExistence type="predicted"/>
<feature type="non-terminal residue" evidence="8">
    <location>
        <position position="1"/>
    </location>
</feature>
<accession>A0A9P1D410</accession>
<comment type="subcellular location">
    <subcellularLocation>
        <location evidence="1">Membrane</location>
        <topology evidence="1">Multi-pass membrane protein</topology>
    </subcellularLocation>
</comment>
<dbReference type="Gene3D" id="1.20.120.350">
    <property type="entry name" value="Voltage-gated potassium channels. Chain C"/>
    <property type="match status" value="1"/>
</dbReference>
<keyword evidence="2 6" id="KW-0812">Transmembrane</keyword>
<feature type="transmembrane region" description="Helical" evidence="6">
    <location>
        <begin position="444"/>
        <end position="469"/>
    </location>
</feature>
<dbReference type="InterPro" id="IPR043203">
    <property type="entry name" value="VGCC_Ca_Na"/>
</dbReference>
<comment type="caution">
    <text evidence="8">The sequence shown here is derived from an EMBL/GenBank/DDBJ whole genome shotgun (WGS) entry which is preliminary data.</text>
</comment>
<protein>
    <submittedName>
        <fullName evidence="9">EF-hand domain-containing protein</fullName>
    </submittedName>
</protein>